<feature type="domain" description="NAD-dependent epimerase/dehydratase" evidence="3">
    <location>
        <begin position="82"/>
        <end position="322"/>
    </location>
</feature>
<dbReference type="Gene3D" id="3.40.50.720">
    <property type="entry name" value="NAD(P)-binding Rossmann-like Domain"/>
    <property type="match status" value="1"/>
</dbReference>
<reference evidence="4" key="1">
    <citation type="journal article" date="2023" name="bioRxiv">
        <title>Improved chromosome-level genome assembly for marigold (Tagetes erecta).</title>
        <authorList>
            <person name="Jiang F."/>
            <person name="Yuan L."/>
            <person name="Wang S."/>
            <person name="Wang H."/>
            <person name="Xu D."/>
            <person name="Wang A."/>
            <person name="Fan W."/>
        </authorList>
    </citation>
    <scope>NUCLEOTIDE SEQUENCE</scope>
    <source>
        <strain evidence="4">WSJ</strain>
        <tissue evidence="4">Leaf</tissue>
    </source>
</reference>
<keyword evidence="1" id="KW-0521">NADP</keyword>
<gene>
    <name evidence="4" type="ORF">QVD17_15554</name>
</gene>
<evidence type="ECO:0000256" key="1">
    <source>
        <dbReference type="ARBA" id="ARBA00022857"/>
    </source>
</evidence>
<dbReference type="SUPFAM" id="SSF51735">
    <property type="entry name" value="NAD(P)-binding Rossmann-fold domains"/>
    <property type="match status" value="1"/>
</dbReference>
<dbReference type="InterPro" id="IPR050425">
    <property type="entry name" value="NAD(P)_dehydrat-like"/>
</dbReference>
<evidence type="ECO:0000259" key="3">
    <source>
        <dbReference type="Pfam" id="PF01370"/>
    </source>
</evidence>
<dbReference type="InterPro" id="IPR036291">
    <property type="entry name" value="NAD(P)-bd_dom_sf"/>
</dbReference>
<dbReference type="CDD" id="cd08958">
    <property type="entry name" value="FR_SDR_e"/>
    <property type="match status" value="1"/>
</dbReference>
<dbReference type="GO" id="GO:0016616">
    <property type="term" value="F:oxidoreductase activity, acting on the CH-OH group of donors, NAD or NADP as acceptor"/>
    <property type="evidence" value="ECO:0007669"/>
    <property type="project" value="TreeGrafter"/>
</dbReference>
<dbReference type="PANTHER" id="PTHR10366:SF369">
    <property type="entry name" value="CINNAMOYL-COA REDUCTASE-LIKE PROTEIN"/>
    <property type="match status" value="1"/>
</dbReference>
<accession>A0AAD8NZS3</accession>
<dbReference type="FunFam" id="3.40.50.720:FF:000219">
    <property type="entry name" value="Cinnamoyl-CoA reductase 1"/>
    <property type="match status" value="1"/>
</dbReference>
<dbReference type="InterPro" id="IPR001509">
    <property type="entry name" value="Epimerase_deHydtase"/>
</dbReference>
<dbReference type="Pfam" id="PF01370">
    <property type="entry name" value="Epimerase"/>
    <property type="match status" value="1"/>
</dbReference>
<name>A0AAD8NZS3_TARER</name>
<proteinExistence type="predicted"/>
<evidence type="ECO:0000313" key="4">
    <source>
        <dbReference type="EMBL" id="KAK1426874.1"/>
    </source>
</evidence>
<comment type="caution">
    <text evidence="4">The sequence shown here is derived from an EMBL/GenBank/DDBJ whole genome shotgun (WGS) entry which is preliminary data.</text>
</comment>
<protein>
    <recommendedName>
        <fullName evidence="3">NAD-dependent epimerase/dehydratase domain-containing protein</fullName>
    </recommendedName>
</protein>
<keyword evidence="5" id="KW-1185">Reference proteome</keyword>
<evidence type="ECO:0000313" key="5">
    <source>
        <dbReference type="Proteomes" id="UP001229421"/>
    </source>
</evidence>
<evidence type="ECO:0000256" key="2">
    <source>
        <dbReference type="ARBA" id="ARBA00023002"/>
    </source>
</evidence>
<keyword evidence="2" id="KW-0560">Oxidoreductase</keyword>
<dbReference type="Proteomes" id="UP001229421">
    <property type="component" value="Unassembled WGS sequence"/>
</dbReference>
<sequence length="397" mass="43730">MTDSATGRYLCVEFISHYCCMKYNVLVRNDASTSYIELIRKERTSFIQSRGGKIRMSSNTFNMDSGCSRSCFGIASTPKEVVCVTGGSGYIGSYLVHLLLGRGYTVNATVKDLNDEKETKHLEALEGAESRLRLFQIDLLDYDSIVAAVTGASGVFHLASPCVVDQVHDPQNEILAPAIKGTINVLTAAKELGVKRVVITSSLAAIMPNPSWPSNVPNNEDCWTDEEFCKQNELWYPLSKTLAEKAAWDFTKEKGLDIVVLNPGTVMGPILPPTVNTSMRMILYLISGGTSTFENIYTGIVHIKDVALAHILVYENTSANGRHMCVESISHYGDFAAMVAQLYPEYNIPRLPKDTQPGLLRSKSASKKLMDLGLEFTPMEQIIRDSVESLKSKGFLS</sequence>
<dbReference type="PANTHER" id="PTHR10366">
    <property type="entry name" value="NAD DEPENDENT EPIMERASE/DEHYDRATASE"/>
    <property type="match status" value="1"/>
</dbReference>
<dbReference type="AlphaFoldDB" id="A0AAD8NZS3"/>
<organism evidence="4 5">
    <name type="scientific">Tagetes erecta</name>
    <name type="common">African marigold</name>
    <dbReference type="NCBI Taxonomy" id="13708"/>
    <lineage>
        <taxon>Eukaryota</taxon>
        <taxon>Viridiplantae</taxon>
        <taxon>Streptophyta</taxon>
        <taxon>Embryophyta</taxon>
        <taxon>Tracheophyta</taxon>
        <taxon>Spermatophyta</taxon>
        <taxon>Magnoliopsida</taxon>
        <taxon>eudicotyledons</taxon>
        <taxon>Gunneridae</taxon>
        <taxon>Pentapetalae</taxon>
        <taxon>asterids</taxon>
        <taxon>campanulids</taxon>
        <taxon>Asterales</taxon>
        <taxon>Asteraceae</taxon>
        <taxon>Asteroideae</taxon>
        <taxon>Heliantheae alliance</taxon>
        <taxon>Tageteae</taxon>
        <taxon>Tagetes</taxon>
    </lineage>
</organism>
<dbReference type="EMBL" id="JAUHHV010000004">
    <property type="protein sequence ID" value="KAK1426874.1"/>
    <property type="molecule type" value="Genomic_DNA"/>
</dbReference>